<name>A0A843YIF1_9RHOB</name>
<keyword evidence="2" id="KW-1133">Transmembrane helix</keyword>
<proteinExistence type="predicted"/>
<evidence type="ECO:0000313" key="4">
    <source>
        <dbReference type="Proteomes" id="UP000444174"/>
    </source>
</evidence>
<keyword evidence="2" id="KW-0472">Membrane</keyword>
<evidence type="ECO:0000313" key="3">
    <source>
        <dbReference type="EMBL" id="MQQ09578.1"/>
    </source>
</evidence>
<dbReference type="RefSeq" id="WP_153216556.1">
    <property type="nucleotide sequence ID" value="NZ_WIBF01000009.1"/>
</dbReference>
<evidence type="ECO:0000256" key="1">
    <source>
        <dbReference type="SAM" id="MobiDB-lite"/>
    </source>
</evidence>
<feature type="compositionally biased region" description="Low complexity" evidence="1">
    <location>
        <begin position="482"/>
        <end position="493"/>
    </location>
</feature>
<organism evidence="3 4">
    <name type="scientific">Tritonibacter litoralis</name>
    <dbReference type="NCBI Taxonomy" id="2662264"/>
    <lineage>
        <taxon>Bacteria</taxon>
        <taxon>Pseudomonadati</taxon>
        <taxon>Pseudomonadota</taxon>
        <taxon>Alphaproteobacteria</taxon>
        <taxon>Rhodobacterales</taxon>
        <taxon>Paracoccaceae</taxon>
        <taxon>Tritonibacter</taxon>
    </lineage>
</organism>
<dbReference type="PANTHER" id="PTHR37422">
    <property type="entry name" value="TEICHURONIC ACID BIOSYNTHESIS PROTEIN TUAE"/>
    <property type="match status" value="1"/>
</dbReference>
<feature type="transmembrane region" description="Helical" evidence="2">
    <location>
        <begin position="346"/>
        <end position="366"/>
    </location>
</feature>
<feature type="transmembrane region" description="Helical" evidence="2">
    <location>
        <begin position="30"/>
        <end position="49"/>
    </location>
</feature>
<feature type="transmembrane region" description="Helical" evidence="2">
    <location>
        <begin position="138"/>
        <end position="156"/>
    </location>
</feature>
<feature type="region of interest" description="Disordered" evidence="1">
    <location>
        <begin position="453"/>
        <end position="501"/>
    </location>
</feature>
<comment type="caution">
    <text evidence="3">The sequence shown here is derived from an EMBL/GenBank/DDBJ whole genome shotgun (WGS) entry which is preliminary data.</text>
</comment>
<feature type="transmembrane region" description="Helical" evidence="2">
    <location>
        <begin position="230"/>
        <end position="258"/>
    </location>
</feature>
<feature type="transmembrane region" description="Helical" evidence="2">
    <location>
        <begin position="61"/>
        <end position="80"/>
    </location>
</feature>
<dbReference type="InterPro" id="IPR051533">
    <property type="entry name" value="WaaL-like"/>
</dbReference>
<protein>
    <recommendedName>
        <fullName evidence="5">O-antigen ligase</fullName>
    </recommendedName>
</protein>
<gene>
    <name evidence="3" type="ORF">GFB49_14005</name>
</gene>
<feature type="transmembrane region" description="Helical" evidence="2">
    <location>
        <begin position="201"/>
        <end position="218"/>
    </location>
</feature>
<keyword evidence="2" id="KW-0812">Transmembrane</keyword>
<evidence type="ECO:0008006" key="5">
    <source>
        <dbReference type="Google" id="ProtNLM"/>
    </source>
</evidence>
<evidence type="ECO:0000256" key="2">
    <source>
        <dbReference type="SAM" id="Phobius"/>
    </source>
</evidence>
<dbReference type="EMBL" id="WIBF01000009">
    <property type="protein sequence ID" value="MQQ09578.1"/>
    <property type="molecule type" value="Genomic_DNA"/>
</dbReference>
<feature type="transmembrane region" description="Helical" evidence="2">
    <location>
        <begin position="87"/>
        <end position="103"/>
    </location>
</feature>
<dbReference type="Proteomes" id="UP000444174">
    <property type="component" value="Unassembled WGS sequence"/>
</dbReference>
<dbReference type="AlphaFoldDB" id="A0A843YIF1"/>
<accession>A0A843YIF1</accession>
<feature type="transmembrane region" description="Helical" evidence="2">
    <location>
        <begin position="109"/>
        <end position="126"/>
    </location>
</feature>
<reference evidence="3 4" key="1">
    <citation type="submission" date="2019-10" db="EMBL/GenBank/DDBJ databases">
        <title>Epibacterium sp. nov., isolated from seawater.</title>
        <authorList>
            <person name="Zhang X."/>
            <person name="Li N."/>
        </authorList>
    </citation>
    <scope>NUCLEOTIDE SEQUENCE [LARGE SCALE GENOMIC DNA]</scope>
    <source>
        <strain evidence="3 4">SM1979</strain>
    </source>
</reference>
<feature type="transmembrane region" description="Helical" evidence="2">
    <location>
        <begin position="387"/>
        <end position="420"/>
    </location>
</feature>
<keyword evidence="4" id="KW-1185">Reference proteome</keyword>
<sequence length="501" mass="55581">MAEAGLHMSSRVERMKKGLQRQKVNTGDTLTNVPVLVLFILTIFIPAGQEIGGFLISPNRAFLLLAVLPLTGLLLAGRFGSATPVDWLILMTGLWVIVALVKVHGTARIPFAGITAVETVGGYLVGRALVRNARDYRLVFALVVAAVVFLLPFTVIENLTAKLVIPDFLRDTFGVQSIERNRSAHGRLGLERVYSVFEHPILWGLFCAMTFANLWMLARSRWSLLLTLSVMFYSTFSALSSAPLLGIALQAMLLIWGWMTNGRWKLLLALTVGGYVLLDLASNRTPIEILITSVTFSAHNSWTRLIIFEYGSAAVMRAPIFGLGFNDYPRPSWLTASIDNFWLLNAIRYGLVGLGLMLGAFVWHLWRTARIKIDDRDLNRLRRGHLIGLVGLMMTLVTVHIWGTVAVFVMFYLGAGAWIFERRSEKGTTDNTQDTSTHAKTGALVYSRFAPRNLRNRHVADPQPPAAEISKPEPKRSPLTYARPARSAAQSPEPESPSDEP</sequence>
<dbReference type="PANTHER" id="PTHR37422:SF13">
    <property type="entry name" value="LIPOPOLYSACCHARIDE BIOSYNTHESIS PROTEIN PA4999-RELATED"/>
    <property type="match status" value="1"/>
</dbReference>